<accession>A0A069PSM8</accession>
<evidence type="ECO:0000256" key="4">
    <source>
        <dbReference type="ARBA" id="ARBA00022840"/>
    </source>
</evidence>
<keyword evidence="4 5" id="KW-0067">ATP-binding</keyword>
<dbReference type="PROSITE" id="PS00108">
    <property type="entry name" value="PROTEIN_KINASE_ST"/>
    <property type="match status" value="1"/>
</dbReference>
<dbReference type="PROSITE" id="PS50011">
    <property type="entry name" value="PROTEIN_KINASE_DOM"/>
    <property type="match status" value="1"/>
</dbReference>
<sequence>MPNDDHLIGQTIRSNLFIKAKLGEGGMGRVYLAENVAIREKKYAVKVLKRELTHDPSFRQRFYDEARHQAQLDHPNIVQMLDYFHVGDDYFLILEYVDGPSLSDLIDSKGGQGLPEKQALPIMTGMLAGLNCAHEKAILHRDVKSSNVLVDKSGRARLTDFGIALQADGLSRTAEGRIIGTPEYMSPEQLEDSGSIDHRSDVYSAGVVLFEMLAGRLPFQGDSFQAVQAQQLTSPVPDPRAFNPKVGKRVAEMVRRALQKSPVDRYQGCLQFQKAIEHYQRRGAWKYWLVSACVLIAAGVYVGKSMILDVPLIRDAVRTASHDYNIFCREQQSLVQHANGKRIADLAGFSEESELFSKRIEANRANMDNSVKEYGGVISHLSKFNHWTLDRVLNEPDPEPNTAQVRPLVAADYNRFATTRALPTRQSMLGQCSSLGWKTE</sequence>
<organism evidence="7 8">
    <name type="scientific">Caballeronia glathei</name>
    <dbReference type="NCBI Taxonomy" id="60547"/>
    <lineage>
        <taxon>Bacteria</taxon>
        <taxon>Pseudomonadati</taxon>
        <taxon>Pseudomonadota</taxon>
        <taxon>Betaproteobacteria</taxon>
        <taxon>Burkholderiales</taxon>
        <taxon>Burkholderiaceae</taxon>
        <taxon>Caballeronia</taxon>
    </lineage>
</organism>
<dbReference type="InterPro" id="IPR008271">
    <property type="entry name" value="Ser/Thr_kinase_AS"/>
</dbReference>
<dbReference type="CDD" id="cd14014">
    <property type="entry name" value="STKc_PknB_like"/>
    <property type="match status" value="1"/>
</dbReference>
<dbReference type="Gene3D" id="3.30.200.20">
    <property type="entry name" value="Phosphorylase Kinase, domain 1"/>
    <property type="match status" value="1"/>
</dbReference>
<evidence type="ECO:0000313" key="7">
    <source>
        <dbReference type="EMBL" id="KDR43743.1"/>
    </source>
</evidence>
<evidence type="ECO:0000313" key="8">
    <source>
        <dbReference type="Proteomes" id="UP000027466"/>
    </source>
</evidence>
<evidence type="ECO:0000256" key="3">
    <source>
        <dbReference type="ARBA" id="ARBA00022777"/>
    </source>
</evidence>
<dbReference type="PANTHER" id="PTHR43289">
    <property type="entry name" value="MITOGEN-ACTIVATED PROTEIN KINASE KINASE KINASE 20-RELATED"/>
    <property type="match status" value="1"/>
</dbReference>
<name>A0A069PSM8_9BURK</name>
<dbReference type="AlphaFoldDB" id="A0A069PSM8"/>
<gene>
    <name evidence="7" type="ORF">BG61_32460</name>
</gene>
<keyword evidence="2 5" id="KW-0547">Nucleotide-binding</keyword>
<dbReference type="InterPro" id="IPR011009">
    <property type="entry name" value="Kinase-like_dom_sf"/>
</dbReference>
<evidence type="ECO:0000256" key="5">
    <source>
        <dbReference type="PROSITE-ProRule" id="PRU10141"/>
    </source>
</evidence>
<feature type="binding site" evidence="5">
    <location>
        <position position="46"/>
    </location>
    <ligand>
        <name>ATP</name>
        <dbReference type="ChEBI" id="CHEBI:30616"/>
    </ligand>
</feature>
<dbReference type="RefSeq" id="WP_051672318.1">
    <property type="nucleotide sequence ID" value="NZ_CADFFX010000001.1"/>
</dbReference>
<reference evidence="7 8" key="1">
    <citation type="submission" date="2014-03" db="EMBL/GenBank/DDBJ databases">
        <title>Draft Genome Sequences of Four Burkholderia Strains.</title>
        <authorList>
            <person name="Liu X.Y."/>
            <person name="Li C.X."/>
            <person name="Xu J.H."/>
        </authorList>
    </citation>
    <scope>NUCLEOTIDE SEQUENCE [LARGE SCALE GENOMIC DNA]</scope>
    <source>
        <strain evidence="7 8">DSM 50014</strain>
    </source>
</reference>
<keyword evidence="8" id="KW-1185">Reference proteome</keyword>
<dbReference type="InterPro" id="IPR000719">
    <property type="entry name" value="Prot_kinase_dom"/>
</dbReference>
<comment type="caution">
    <text evidence="7">The sequence shown here is derived from an EMBL/GenBank/DDBJ whole genome shotgun (WGS) entry which is preliminary data.</text>
</comment>
<dbReference type="PROSITE" id="PS00107">
    <property type="entry name" value="PROTEIN_KINASE_ATP"/>
    <property type="match status" value="1"/>
</dbReference>
<proteinExistence type="predicted"/>
<dbReference type="Proteomes" id="UP000027466">
    <property type="component" value="Unassembled WGS sequence"/>
</dbReference>
<dbReference type="GO" id="GO:0004674">
    <property type="term" value="F:protein serine/threonine kinase activity"/>
    <property type="evidence" value="ECO:0007669"/>
    <property type="project" value="TreeGrafter"/>
</dbReference>
<dbReference type="STRING" id="60547.GCA_000751215_02284"/>
<keyword evidence="3" id="KW-0418">Kinase</keyword>
<evidence type="ECO:0000256" key="1">
    <source>
        <dbReference type="ARBA" id="ARBA00022679"/>
    </source>
</evidence>
<evidence type="ECO:0000259" key="6">
    <source>
        <dbReference type="PROSITE" id="PS50011"/>
    </source>
</evidence>
<dbReference type="SMART" id="SM00220">
    <property type="entry name" value="S_TKc"/>
    <property type="match status" value="1"/>
</dbReference>
<protein>
    <recommendedName>
        <fullName evidence="6">Protein kinase domain-containing protein</fullName>
    </recommendedName>
</protein>
<dbReference type="GO" id="GO:0005524">
    <property type="term" value="F:ATP binding"/>
    <property type="evidence" value="ECO:0007669"/>
    <property type="project" value="UniProtKB-UniRule"/>
</dbReference>
<dbReference type="EMBL" id="JFHC01000006">
    <property type="protein sequence ID" value="KDR43743.1"/>
    <property type="molecule type" value="Genomic_DNA"/>
</dbReference>
<feature type="domain" description="Protein kinase" evidence="6">
    <location>
        <begin position="16"/>
        <end position="289"/>
    </location>
</feature>
<dbReference type="SUPFAM" id="SSF56112">
    <property type="entry name" value="Protein kinase-like (PK-like)"/>
    <property type="match status" value="1"/>
</dbReference>
<dbReference type="PANTHER" id="PTHR43289:SF34">
    <property type="entry name" value="SERINE_THREONINE-PROTEIN KINASE YBDM-RELATED"/>
    <property type="match status" value="1"/>
</dbReference>
<keyword evidence="1" id="KW-0808">Transferase</keyword>
<dbReference type="InterPro" id="IPR017441">
    <property type="entry name" value="Protein_kinase_ATP_BS"/>
</dbReference>
<dbReference type="Gene3D" id="1.10.510.10">
    <property type="entry name" value="Transferase(Phosphotransferase) domain 1"/>
    <property type="match status" value="1"/>
</dbReference>
<evidence type="ECO:0000256" key="2">
    <source>
        <dbReference type="ARBA" id="ARBA00022741"/>
    </source>
</evidence>
<dbReference type="Pfam" id="PF00069">
    <property type="entry name" value="Pkinase"/>
    <property type="match status" value="1"/>
</dbReference>